<reference evidence="1 2" key="1">
    <citation type="journal article" date="2021" name="Elife">
        <title>Chloroplast acquisition without the gene transfer in kleptoplastic sea slugs, Plakobranchus ocellatus.</title>
        <authorList>
            <person name="Maeda T."/>
            <person name="Takahashi S."/>
            <person name="Yoshida T."/>
            <person name="Shimamura S."/>
            <person name="Takaki Y."/>
            <person name="Nagai Y."/>
            <person name="Toyoda A."/>
            <person name="Suzuki Y."/>
            <person name="Arimoto A."/>
            <person name="Ishii H."/>
            <person name="Satoh N."/>
            <person name="Nishiyama T."/>
            <person name="Hasebe M."/>
            <person name="Maruyama T."/>
            <person name="Minagawa J."/>
            <person name="Obokata J."/>
            <person name="Shigenobu S."/>
        </authorList>
    </citation>
    <scope>NUCLEOTIDE SEQUENCE [LARGE SCALE GENOMIC DNA]</scope>
</reference>
<dbReference type="AlphaFoldDB" id="A0AAV3Y8U5"/>
<evidence type="ECO:0000313" key="2">
    <source>
        <dbReference type="Proteomes" id="UP000735302"/>
    </source>
</evidence>
<name>A0AAV3Y8U5_9GAST</name>
<comment type="caution">
    <text evidence="1">The sequence shown here is derived from an EMBL/GenBank/DDBJ whole genome shotgun (WGS) entry which is preliminary data.</text>
</comment>
<organism evidence="1 2">
    <name type="scientific">Plakobranchus ocellatus</name>
    <dbReference type="NCBI Taxonomy" id="259542"/>
    <lineage>
        <taxon>Eukaryota</taxon>
        <taxon>Metazoa</taxon>
        <taxon>Spiralia</taxon>
        <taxon>Lophotrochozoa</taxon>
        <taxon>Mollusca</taxon>
        <taxon>Gastropoda</taxon>
        <taxon>Heterobranchia</taxon>
        <taxon>Euthyneura</taxon>
        <taxon>Panpulmonata</taxon>
        <taxon>Sacoglossa</taxon>
        <taxon>Placobranchoidea</taxon>
        <taxon>Plakobranchidae</taxon>
        <taxon>Plakobranchus</taxon>
    </lineage>
</organism>
<dbReference type="EMBL" id="BLXT01000663">
    <property type="protein sequence ID" value="GFN79363.1"/>
    <property type="molecule type" value="Genomic_DNA"/>
</dbReference>
<evidence type="ECO:0000313" key="1">
    <source>
        <dbReference type="EMBL" id="GFN79363.1"/>
    </source>
</evidence>
<gene>
    <name evidence="1" type="ORF">PoB_000586900</name>
</gene>
<dbReference type="Proteomes" id="UP000735302">
    <property type="component" value="Unassembled WGS sequence"/>
</dbReference>
<protein>
    <submittedName>
        <fullName evidence="1">Uncharacterized protein</fullName>
    </submittedName>
</protein>
<sequence>MPNLDLDFIHSSTKNVSQRVLTLLFPVRSYHHCLAQRRPNTVRSPCGGQVQRKDVRRSTDKRFLNLSRVRHCGSQCHTKSDQLLIKPIPSVNSL</sequence>
<accession>A0AAV3Y8U5</accession>
<proteinExistence type="predicted"/>
<keyword evidence="2" id="KW-1185">Reference proteome</keyword>